<dbReference type="Proteomes" id="UP001634747">
    <property type="component" value="Unassembled WGS sequence"/>
</dbReference>
<comment type="caution">
    <text evidence="4">The sequence shown here is derived from an EMBL/GenBank/DDBJ whole genome shotgun (WGS) entry which is preliminary data.</text>
</comment>
<feature type="signal peptide" evidence="2">
    <location>
        <begin position="1"/>
        <end position="26"/>
    </location>
</feature>
<proteinExistence type="predicted"/>
<dbReference type="EMBL" id="JBJYXY010000001">
    <property type="protein sequence ID" value="MFN2975953.1"/>
    <property type="molecule type" value="Genomic_DNA"/>
</dbReference>
<evidence type="ECO:0000256" key="1">
    <source>
        <dbReference type="ARBA" id="ARBA00022729"/>
    </source>
</evidence>
<feature type="chain" id="PRO_5046206458" evidence="2">
    <location>
        <begin position="27"/>
        <end position="191"/>
    </location>
</feature>
<dbReference type="RefSeq" id="WP_263412541.1">
    <property type="nucleotide sequence ID" value="NZ_BAABBH010000001.1"/>
</dbReference>
<evidence type="ECO:0000313" key="5">
    <source>
        <dbReference type="Proteomes" id="UP001634747"/>
    </source>
</evidence>
<dbReference type="SUPFAM" id="SSF56925">
    <property type="entry name" value="OMPA-like"/>
    <property type="match status" value="1"/>
</dbReference>
<evidence type="ECO:0000259" key="3">
    <source>
        <dbReference type="Pfam" id="PF13505"/>
    </source>
</evidence>
<accession>A0ABW9KLB3</accession>
<sequence length="191" mass="20283">MGRKELGCKGVWLAALLGVAAMPAAAQRHEVEVGATYTYVRTNLVPGCNCFGTQGGSGLFTVRLSPTWQALGEVDVTHRADITANGYDLTQTVFTGGARYTPAWMRVRVRPFGDVLVGGAHAGGSLAPNNTGLGGAFAFAFQTGGGLQVSMRRWSIVPLDADYLLTTFQNGTGANRQNDLRLSAGVMFRIR</sequence>
<keyword evidence="1 2" id="KW-0732">Signal</keyword>
<dbReference type="InterPro" id="IPR011250">
    <property type="entry name" value="OMP/PagP_B-barrel"/>
</dbReference>
<evidence type="ECO:0000313" key="4">
    <source>
        <dbReference type="EMBL" id="MFN2975953.1"/>
    </source>
</evidence>
<keyword evidence="5" id="KW-1185">Reference proteome</keyword>
<gene>
    <name evidence="4" type="ORF">ACK2TP_09280</name>
</gene>
<name>A0ABW9KLB3_9BACT</name>
<protein>
    <submittedName>
        <fullName evidence="4">Outer membrane beta-barrel protein</fullName>
    </submittedName>
</protein>
<feature type="domain" description="Outer membrane protein beta-barrel" evidence="3">
    <location>
        <begin position="13"/>
        <end position="188"/>
    </location>
</feature>
<evidence type="ECO:0000256" key="2">
    <source>
        <dbReference type="SAM" id="SignalP"/>
    </source>
</evidence>
<dbReference type="Pfam" id="PF13505">
    <property type="entry name" value="OMP_b-brl"/>
    <property type="match status" value="1"/>
</dbReference>
<dbReference type="InterPro" id="IPR027385">
    <property type="entry name" value="Beta-barrel_OMP"/>
</dbReference>
<reference evidence="4 5" key="1">
    <citation type="submission" date="2024-12" db="EMBL/GenBank/DDBJ databases">
        <authorList>
            <person name="Lee Y."/>
        </authorList>
    </citation>
    <scope>NUCLEOTIDE SEQUENCE [LARGE SCALE GENOMIC DNA]</scope>
    <source>
        <strain evidence="4 5">03SUJ4</strain>
    </source>
</reference>
<organism evidence="4 5">
    <name type="scientific">Terriglobus aquaticus</name>
    <dbReference type="NCBI Taxonomy" id="940139"/>
    <lineage>
        <taxon>Bacteria</taxon>
        <taxon>Pseudomonadati</taxon>
        <taxon>Acidobacteriota</taxon>
        <taxon>Terriglobia</taxon>
        <taxon>Terriglobales</taxon>
        <taxon>Acidobacteriaceae</taxon>
        <taxon>Terriglobus</taxon>
    </lineage>
</organism>